<proteinExistence type="predicted"/>
<dbReference type="InterPro" id="IPR002492">
    <property type="entry name" value="Transposase_Tc1-like"/>
</dbReference>
<protein>
    <recommendedName>
        <fullName evidence="1">Transposase Tc1-like domain-containing protein</fullName>
    </recommendedName>
</protein>
<dbReference type="VEuPathDB" id="FungiDB:TEQG_08578"/>
<dbReference type="Proteomes" id="UP000009169">
    <property type="component" value="Unassembled WGS sequence"/>
</dbReference>
<evidence type="ECO:0000313" key="2">
    <source>
        <dbReference type="EMBL" id="EGE01521.1"/>
    </source>
</evidence>
<dbReference type="GO" id="GO:0003677">
    <property type="term" value="F:DNA binding"/>
    <property type="evidence" value="ECO:0007669"/>
    <property type="project" value="InterPro"/>
</dbReference>
<dbReference type="eggNOG" id="ENOG502QUTZ">
    <property type="taxonomic scope" value="Eukaryota"/>
</dbReference>
<dbReference type="Pfam" id="PF13384">
    <property type="entry name" value="HTH_23"/>
    <property type="match status" value="1"/>
</dbReference>
<organism evidence="2 3">
    <name type="scientific">Trichophyton equinum (strain ATCC MYA-4606 / CBS 127.97)</name>
    <name type="common">Horse ringworm fungus</name>
    <dbReference type="NCBI Taxonomy" id="559882"/>
    <lineage>
        <taxon>Eukaryota</taxon>
        <taxon>Fungi</taxon>
        <taxon>Dikarya</taxon>
        <taxon>Ascomycota</taxon>
        <taxon>Pezizomycotina</taxon>
        <taxon>Eurotiomycetes</taxon>
        <taxon>Eurotiomycetidae</taxon>
        <taxon>Onygenales</taxon>
        <taxon>Arthrodermataceae</taxon>
        <taxon>Trichophyton</taxon>
    </lineage>
</organism>
<dbReference type="InterPro" id="IPR009057">
    <property type="entry name" value="Homeodomain-like_sf"/>
</dbReference>
<accession>F2PHV9</accession>
<dbReference type="HOGENOM" id="CLU_1315781_0_0_1"/>
<dbReference type="GO" id="GO:0015074">
    <property type="term" value="P:DNA integration"/>
    <property type="evidence" value="ECO:0007669"/>
    <property type="project" value="InterPro"/>
</dbReference>
<dbReference type="GO" id="GO:0006313">
    <property type="term" value="P:DNA transposition"/>
    <property type="evidence" value="ECO:0007669"/>
    <property type="project" value="InterPro"/>
</dbReference>
<dbReference type="Gene3D" id="3.30.420.10">
    <property type="entry name" value="Ribonuclease H-like superfamily/Ribonuclease H"/>
    <property type="match status" value="1"/>
</dbReference>
<name>F2PHV9_TRIEC</name>
<evidence type="ECO:0000259" key="1">
    <source>
        <dbReference type="Pfam" id="PF01498"/>
    </source>
</evidence>
<dbReference type="AlphaFoldDB" id="F2PHV9"/>
<keyword evidence="3" id="KW-1185">Reference proteome</keyword>
<dbReference type="InterPro" id="IPR036397">
    <property type="entry name" value="RNaseH_sf"/>
</dbReference>
<dbReference type="Pfam" id="PF01498">
    <property type="entry name" value="HTH_Tnp_Tc3_2"/>
    <property type="match status" value="1"/>
</dbReference>
<reference evidence="3" key="1">
    <citation type="journal article" date="2012" name="MBio">
        <title>Comparative genome analysis of Trichophyton rubrum and related dermatophytes reveals candidate genes involved in infection.</title>
        <authorList>
            <person name="Martinez D.A."/>
            <person name="Oliver B.G."/>
            <person name="Graeser Y."/>
            <person name="Goldberg J.M."/>
            <person name="Li W."/>
            <person name="Martinez-Rossi N.M."/>
            <person name="Monod M."/>
            <person name="Shelest E."/>
            <person name="Barton R.C."/>
            <person name="Birch E."/>
            <person name="Brakhage A.A."/>
            <person name="Chen Z."/>
            <person name="Gurr S.J."/>
            <person name="Heiman D."/>
            <person name="Heitman J."/>
            <person name="Kosti I."/>
            <person name="Rossi A."/>
            <person name="Saif S."/>
            <person name="Samalova M."/>
            <person name="Saunders C.W."/>
            <person name="Shea T."/>
            <person name="Summerbell R.C."/>
            <person name="Xu J."/>
            <person name="Young S."/>
            <person name="Zeng Q."/>
            <person name="Birren B.W."/>
            <person name="Cuomo C.A."/>
            <person name="White T.C."/>
        </authorList>
    </citation>
    <scope>NUCLEOTIDE SEQUENCE [LARGE SCALE GENOMIC DNA]</scope>
    <source>
        <strain evidence="3">ATCC MYA-4606 / CBS 127.97</strain>
    </source>
</reference>
<gene>
    <name evidence="2" type="ORF">TEQG_08578</name>
</gene>
<evidence type="ECO:0000313" key="3">
    <source>
        <dbReference type="Proteomes" id="UP000009169"/>
    </source>
</evidence>
<dbReference type="SUPFAM" id="SSF46689">
    <property type="entry name" value="Homeodomain-like"/>
    <property type="match status" value="1"/>
</dbReference>
<feature type="domain" description="Transposase Tc1-like" evidence="1">
    <location>
        <begin position="77"/>
        <end position="136"/>
    </location>
</feature>
<sequence>MPRRAYLSRDLRLQVLTLYEQGFSYTKIALAKGLTYRQVYYTCKQGVPSPKKRTGRPRSLTTEQVNTLINYICASPKNRQLTYEELAEDMPFGVGAYTIRYALRRARFQRRVARRTPPISDRVRRARLQFATEHLHKTNEEWEKILWTDETWSTGGQHAQIYVTRRKDEAFDSTCIVSSPRRGKGWIFWGSFAGSTKGPCLI</sequence>
<dbReference type="EMBL" id="DS995719">
    <property type="protein sequence ID" value="EGE01521.1"/>
    <property type="molecule type" value="Genomic_DNA"/>
</dbReference>